<proteinExistence type="predicted"/>
<keyword evidence="2" id="KW-1133">Transmembrane helix</keyword>
<keyword evidence="2" id="KW-0812">Transmembrane</keyword>
<accession>A0A1A0HC50</accession>
<evidence type="ECO:0000256" key="3">
    <source>
        <dbReference type="SAM" id="SignalP"/>
    </source>
</evidence>
<feature type="compositionally biased region" description="Polar residues" evidence="1">
    <location>
        <begin position="238"/>
        <end position="247"/>
    </location>
</feature>
<dbReference type="GeneID" id="30027131"/>
<keyword evidence="3" id="KW-0732">Signal</keyword>
<protein>
    <recommendedName>
        <fullName evidence="6">DUF1753-domain-containing protein</fullName>
    </recommendedName>
</protein>
<feature type="transmembrane region" description="Helical" evidence="2">
    <location>
        <begin position="36"/>
        <end position="59"/>
    </location>
</feature>
<keyword evidence="5" id="KW-1185">Reference proteome</keyword>
<evidence type="ECO:0000313" key="4">
    <source>
        <dbReference type="EMBL" id="OBA21560.1"/>
    </source>
</evidence>
<evidence type="ECO:0000256" key="1">
    <source>
        <dbReference type="SAM" id="MobiDB-lite"/>
    </source>
</evidence>
<gene>
    <name evidence="4" type="ORF">METBIDRAFT_12053</name>
</gene>
<organism evidence="4 5">
    <name type="scientific">Metschnikowia bicuspidata var. bicuspidata NRRL YB-4993</name>
    <dbReference type="NCBI Taxonomy" id="869754"/>
    <lineage>
        <taxon>Eukaryota</taxon>
        <taxon>Fungi</taxon>
        <taxon>Dikarya</taxon>
        <taxon>Ascomycota</taxon>
        <taxon>Saccharomycotina</taxon>
        <taxon>Pichiomycetes</taxon>
        <taxon>Metschnikowiaceae</taxon>
        <taxon>Metschnikowia</taxon>
    </lineage>
</organism>
<feature type="region of interest" description="Disordered" evidence="1">
    <location>
        <begin position="287"/>
        <end position="341"/>
    </location>
</feature>
<feature type="compositionally biased region" description="Basic and acidic residues" evidence="1">
    <location>
        <begin position="293"/>
        <end position="302"/>
    </location>
</feature>
<dbReference type="AlphaFoldDB" id="A0A1A0HC50"/>
<feature type="compositionally biased region" description="Polar residues" evidence="1">
    <location>
        <begin position="254"/>
        <end position="272"/>
    </location>
</feature>
<evidence type="ECO:0000256" key="2">
    <source>
        <dbReference type="SAM" id="Phobius"/>
    </source>
</evidence>
<feature type="compositionally biased region" description="Low complexity" evidence="1">
    <location>
        <begin position="198"/>
        <end position="230"/>
    </location>
</feature>
<comment type="caution">
    <text evidence="4">The sequence shown here is derived from an EMBL/GenBank/DDBJ whole genome shotgun (WGS) entry which is preliminary data.</text>
</comment>
<evidence type="ECO:0000313" key="5">
    <source>
        <dbReference type="Proteomes" id="UP000092555"/>
    </source>
</evidence>
<dbReference type="OrthoDB" id="4095010at2759"/>
<feature type="chain" id="PRO_5008508821" description="DUF1753-domain-containing protein" evidence="3">
    <location>
        <begin position="27"/>
        <end position="341"/>
    </location>
</feature>
<feature type="compositionally biased region" description="Polar residues" evidence="1">
    <location>
        <begin position="304"/>
        <end position="314"/>
    </location>
</feature>
<name>A0A1A0HC50_9ASCO</name>
<feature type="signal peptide" evidence="3">
    <location>
        <begin position="1"/>
        <end position="26"/>
    </location>
</feature>
<dbReference type="RefSeq" id="XP_018712070.1">
    <property type="nucleotide sequence ID" value="XM_018854155.1"/>
</dbReference>
<sequence>MLGVISPRPVLALLTFWWPLLLSVKALKAPGQNVQFLLTYWLFYACISGTQHLLAGLAFPLSSAINLILDFLHVWMFYSHGCLVALHHYIPSITGHTSAAAIVNALDHKVVDPLVSILVVRNRLLQRVLASRSSNVPPLDDFLLFNQSLCEHHALLPTRLSFLQFSLHYFCYVDLESELQARYAKSRGVLARFAPSLSSSVGGAASSKASSRVSSQTMQSRNVSVSSSRNGSLAWRSAPQTRPSSGRASRDVSSHSQRLHSQGLSQEMGPNSSLEERTYLLKPTRVSLSPAAHFDRAAERRHASMTTWPQSPNGSGKIHVRKRAKPRVSSSTAAELPYPLQ</sequence>
<evidence type="ECO:0008006" key="6">
    <source>
        <dbReference type="Google" id="ProtNLM"/>
    </source>
</evidence>
<reference evidence="4 5" key="1">
    <citation type="submission" date="2016-05" db="EMBL/GenBank/DDBJ databases">
        <title>Comparative genomics of biotechnologically important yeasts.</title>
        <authorList>
            <consortium name="DOE Joint Genome Institute"/>
            <person name="Riley R."/>
            <person name="Haridas S."/>
            <person name="Wolfe K.H."/>
            <person name="Lopes M.R."/>
            <person name="Hittinger C.T."/>
            <person name="Goker M."/>
            <person name="Salamov A."/>
            <person name="Wisecaver J."/>
            <person name="Long T.M."/>
            <person name="Aerts A.L."/>
            <person name="Barry K."/>
            <person name="Choi C."/>
            <person name="Clum A."/>
            <person name="Coughlan A.Y."/>
            <person name="Deshpande S."/>
            <person name="Douglass A.P."/>
            <person name="Hanson S.J."/>
            <person name="Klenk H.-P."/>
            <person name="LaButti K."/>
            <person name="Lapidus A."/>
            <person name="Lindquist E."/>
            <person name="Lipzen A."/>
            <person name="Meier-kolthoff J.P."/>
            <person name="Ohm R.A."/>
            <person name="Otillar R.P."/>
            <person name="Pangilinan J."/>
            <person name="Peng Y."/>
            <person name="Rokas A."/>
            <person name="Rosa C.A."/>
            <person name="Scheuner C."/>
            <person name="Sibirny A.A."/>
            <person name="Slot J.C."/>
            <person name="Stielow J.B."/>
            <person name="Sun H."/>
            <person name="Kurtzman C.P."/>
            <person name="Blackwell M."/>
            <person name="Grigoriev I.V."/>
            <person name="Jeffries T.W."/>
        </authorList>
    </citation>
    <scope>NUCLEOTIDE SEQUENCE [LARGE SCALE GENOMIC DNA]</scope>
    <source>
        <strain evidence="4 5">NRRL YB-4993</strain>
    </source>
</reference>
<feature type="region of interest" description="Disordered" evidence="1">
    <location>
        <begin position="198"/>
        <end position="272"/>
    </location>
</feature>
<dbReference type="EMBL" id="LXTC01000003">
    <property type="protein sequence ID" value="OBA21560.1"/>
    <property type="molecule type" value="Genomic_DNA"/>
</dbReference>
<dbReference type="Proteomes" id="UP000092555">
    <property type="component" value="Unassembled WGS sequence"/>
</dbReference>
<keyword evidence="2" id="KW-0472">Membrane</keyword>